<keyword evidence="10" id="KW-0594">Phospholipid biosynthesis</keyword>
<organism evidence="13">
    <name type="scientific">marine metagenome</name>
    <dbReference type="NCBI Taxonomy" id="408172"/>
    <lineage>
        <taxon>unclassified sequences</taxon>
        <taxon>metagenomes</taxon>
        <taxon>ecological metagenomes</taxon>
    </lineage>
</organism>
<dbReference type="PANTHER" id="PTHR46382:SF1">
    <property type="entry name" value="PHOSPHATIDATE CYTIDYLYLTRANSFERASE"/>
    <property type="match status" value="1"/>
</dbReference>
<evidence type="ECO:0000256" key="12">
    <source>
        <dbReference type="SAM" id="Phobius"/>
    </source>
</evidence>
<keyword evidence="8" id="KW-0443">Lipid metabolism</keyword>
<dbReference type="AlphaFoldDB" id="A0A381ZU90"/>
<feature type="transmembrane region" description="Helical" evidence="12">
    <location>
        <begin position="104"/>
        <end position="127"/>
    </location>
</feature>
<evidence type="ECO:0000256" key="3">
    <source>
        <dbReference type="ARBA" id="ARBA00022516"/>
    </source>
</evidence>
<feature type="transmembrane region" description="Helical" evidence="12">
    <location>
        <begin position="133"/>
        <end position="151"/>
    </location>
</feature>
<comment type="subcellular location">
    <subcellularLocation>
        <location evidence="1">Cell membrane</location>
        <topology evidence="1">Multi-pass membrane protein</topology>
    </subcellularLocation>
</comment>
<evidence type="ECO:0000256" key="7">
    <source>
        <dbReference type="ARBA" id="ARBA00022989"/>
    </source>
</evidence>
<keyword evidence="4" id="KW-0808">Transferase</keyword>
<evidence type="ECO:0000256" key="9">
    <source>
        <dbReference type="ARBA" id="ARBA00023136"/>
    </source>
</evidence>
<evidence type="ECO:0000256" key="2">
    <source>
        <dbReference type="ARBA" id="ARBA00022475"/>
    </source>
</evidence>
<proteinExistence type="predicted"/>
<keyword evidence="5 12" id="KW-0812">Transmembrane</keyword>
<accession>A0A381ZU90</accession>
<keyword evidence="11" id="KW-1208">Phospholipid metabolism</keyword>
<sequence>MKRVLTGIVAVPIVVGIVYYGSPLLFLLLVAAVTLMGVREYFTIIDRIGISGFPIHGIILSFLLLLSFYFNGSFMMEWGLIASVTLFAAWFFHEDNVKVAMDQISFTLFGVLYVAGLGGYSLLIRNFGDGERLIFFLLLIVWLGDIAAYYGGKHFGKKPLAPVVSPNKTMEGAIAGLVGSLAAGAIAGYWFLGHIAMAHCLLVALICGTIGQFGDLAESLLKRHAGIKNSGDVLPGHGGILDRIDSLLFAGPMFYCYFKLVL</sequence>
<dbReference type="PANTHER" id="PTHR46382">
    <property type="entry name" value="PHOSPHATIDATE CYTIDYLYLTRANSFERASE"/>
    <property type="match status" value="1"/>
</dbReference>
<reference evidence="13" key="1">
    <citation type="submission" date="2018-05" db="EMBL/GenBank/DDBJ databases">
        <authorList>
            <person name="Lanie J.A."/>
            <person name="Ng W.-L."/>
            <person name="Kazmierczak K.M."/>
            <person name="Andrzejewski T.M."/>
            <person name="Davidsen T.M."/>
            <person name="Wayne K.J."/>
            <person name="Tettelin H."/>
            <person name="Glass J.I."/>
            <person name="Rusch D."/>
            <person name="Podicherti R."/>
            <person name="Tsui H.-C.T."/>
            <person name="Winkler M.E."/>
        </authorList>
    </citation>
    <scope>NUCLEOTIDE SEQUENCE</scope>
</reference>
<gene>
    <name evidence="13" type="ORF">METZ01_LOCUS145365</name>
</gene>
<evidence type="ECO:0000256" key="8">
    <source>
        <dbReference type="ARBA" id="ARBA00023098"/>
    </source>
</evidence>
<dbReference type="GO" id="GO:0005886">
    <property type="term" value="C:plasma membrane"/>
    <property type="evidence" value="ECO:0007669"/>
    <property type="project" value="UniProtKB-SubCell"/>
</dbReference>
<evidence type="ECO:0000256" key="11">
    <source>
        <dbReference type="ARBA" id="ARBA00023264"/>
    </source>
</evidence>
<dbReference type="EMBL" id="UINC01022583">
    <property type="protein sequence ID" value="SVA92511.1"/>
    <property type="molecule type" value="Genomic_DNA"/>
</dbReference>
<evidence type="ECO:0000313" key="13">
    <source>
        <dbReference type="EMBL" id="SVA92511.1"/>
    </source>
</evidence>
<evidence type="ECO:0008006" key="14">
    <source>
        <dbReference type="Google" id="ProtNLM"/>
    </source>
</evidence>
<keyword evidence="7 12" id="KW-1133">Transmembrane helix</keyword>
<evidence type="ECO:0000256" key="4">
    <source>
        <dbReference type="ARBA" id="ARBA00022679"/>
    </source>
</evidence>
<keyword evidence="2" id="KW-1003">Cell membrane</keyword>
<feature type="transmembrane region" description="Helical" evidence="12">
    <location>
        <begin position="172"/>
        <end position="190"/>
    </location>
</feature>
<feature type="transmembrane region" description="Helical" evidence="12">
    <location>
        <begin position="48"/>
        <end position="69"/>
    </location>
</feature>
<evidence type="ECO:0000256" key="1">
    <source>
        <dbReference type="ARBA" id="ARBA00004651"/>
    </source>
</evidence>
<name>A0A381ZU90_9ZZZZ</name>
<keyword evidence="9 12" id="KW-0472">Membrane</keyword>
<dbReference type="GO" id="GO:0004605">
    <property type="term" value="F:phosphatidate cytidylyltransferase activity"/>
    <property type="evidence" value="ECO:0007669"/>
    <property type="project" value="TreeGrafter"/>
</dbReference>
<evidence type="ECO:0000256" key="10">
    <source>
        <dbReference type="ARBA" id="ARBA00023209"/>
    </source>
</evidence>
<protein>
    <recommendedName>
        <fullName evidence="14">Phosphatidate cytidylyltransferase</fullName>
    </recommendedName>
</protein>
<evidence type="ECO:0000256" key="5">
    <source>
        <dbReference type="ARBA" id="ARBA00022692"/>
    </source>
</evidence>
<dbReference type="Pfam" id="PF01148">
    <property type="entry name" value="CTP_transf_1"/>
    <property type="match status" value="1"/>
</dbReference>
<dbReference type="GO" id="GO:0016024">
    <property type="term" value="P:CDP-diacylglycerol biosynthetic process"/>
    <property type="evidence" value="ECO:0007669"/>
    <property type="project" value="TreeGrafter"/>
</dbReference>
<keyword evidence="3" id="KW-0444">Lipid biosynthesis</keyword>
<feature type="transmembrane region" description="Helical" evidence="12">
    <location>
        <begin position="6"/>
        <end position="36"/>
    </location>
</feature>
<keyword evidence="6" id="KW-0548">Nucleotidyltransferase</keyword>
<feature type="transmembrane region" description="Helical" evidence="12">
    <location>
        <begin position="75"/>
        <end position="92"/>
    </location>
</feature>
<evidence type="ECO:0000256" key="6">
    <source>
        <dbReference type="ARBA" id="ARBA00022695"/>
    </source>
</evidence>